<gene>
    <name evidence="2" type="ORF">TrST_g13519</name>
</gene>
<feature type="signal peptide" evidence="1">
    <location>
        <begin position="1"/>
        <end position="23"/>
    </location>
</feature>
<dbReference type="PROSITE" id="PS51257">
    <property type="entry name" value="PROKAR_LIPOPROTEIN"/>
    <property type="match status" value="1"/>
</dbReference>
<evidence type="ECO:0000313" key="2">
    <source>
        <dbReference type="EMBL" id="GMH67834.1"/>
    </source>
</evidence>
<dbReference type="OrthoDB" id="440612at2759"/>
<organism evidence="2 3">
    <name type="scientific">Triparma strigata</name>
    <dbReference type="NCBI Taxonomy" id="1606541"/>
    <lineage>
        <taxon>Eukaryota</taxon>
        <taxon>Sar</taxon>
        <taxon>Stramenopiles</taxon>
        <taxon>Ochrophyta</taxon>
        <taxon>Bolidophyceae</taxon>
        <taxon>Parmales</taxon>
        <taxon>Triparmaceae</taxon>
        <taxon>Triparma</taxon>
    </lineage>
</organism>
<protein>
    <submittedName>
        <fullName evidence="2">Uncharacterized protein</fullName>
    </submittedName>
</protein>
<keyword evidence="1" id="KW-0732">Signal</keyword>
<proteinExistence type="predicted"/>
<dbReference type="Proteomes" id="UP001165085">
    <property type="component" value="Unassembled WGS sequence"/>
</dbReference>
<evidence type="ECO:0000313" key="3">
    <source>
        <dbReference type="Proteomes" id="UP001165085"/>
    </source>
</evidence>
<dbReference type="EMBL" id="BRXY01000120">
    <property type="protein sequence ID" value="GMH67834.1"/>
    <property type="molecule type" value="Genomic_DNA"/>
</dbReference>
<accession>A0A9W7E4G8</accession>
<sequence length="220" mass="24292">MKFVLRATALSLIAALNVASVAGSACAGVYEDLVDDFVKDNFDVKLMKGTFYELAYHDYTQPRNLCGCERSVKTIDTETNPPSINDLFTLKCPAGSNGKDQITHLFFNTTEEDGVLSGECSFFEPFSGNDVCPDYLIDVGTRNPGEPYPWLLEFQCVERKNGDLLFAGINFYAKEKSNETLTEMMTSAEAHGLAKFIDGGFPSGLKIVDHSECTYPDEEL</sequence>
<reference evidence="3" key="1">
    <citation type="journal article" date="2023" name="Commun. Biol.">
        <title>Genome analysis of Parmales, the sister group of diatoms, reveals the evolutionary specialization of diatoms from phago-mixotrophs to photoautotrophs.</title>
        <authorList>
            <person name="Ban H."/>
            <person name="Sato S."/>
            <person name="Yoshikawa S."/>
            <person name="Yamada K."/>
            <person name="Nakamura Y."/>
            <person name="Ichinomiya M."/>
            <person name="Sato N."/>
            <person name="Blanc-Mathieu R."/>
            <person name="Endo H."/>
            <person name="Kuwata A."/>
            <person name="Ogata H."/>
        </authorList>
    </citation>
    <scope>NUCLEOTIDE SEQUENCE [LARGE SCALE GENOMIC DNA]</scope>
    <source>
        <strain evidence="3">NIES 3701</strain>
    </source>
</reference>
<keyword evidence="3" id="KW-1185">Reference proteome</keyword>
<feature type="chain" id="PRO_5040850497" evidence="1">
    <location>
        <begin position="24"/>
        <end position="220"/>
    </location>
</feature>
<evidence type="ECO:0000256" key="1">
    <source>
        <dbReference type="SAM" id="SignalP"/>
    </source>
</evidence>
<name>A0A9W7E4G8_9STRA</name>
<dbReference type="AlphaFoldDB" id="A0A9W7E4G8"/>
<comment type="caution">
    <text evidence="2">The sequence shown here is derived from an EMBL/GenBank/DDBJ whole genome shotgun (WGS) entry which is preliminary data.</text>
</comment>